<proteinExistence type="predicted"/>
<dbReference type="EMBL" id="LLXI01000956">
    <property type="protein sequence ID" value="PKY51025.1"/>
    <property type="molecule type" value="Genomic_DNA"/>
</dbReference>
<name>A0A2I1GWM7_9GLOM</name>
<evidence type="ECO:0000313" key="3">
    <source>
        <dbReference type="Proteomes" id="UP000234323"/>
    </source>
</evidence>
<dbReference type="VEuPathDB" id="FungiDB:RhiirA1_416964"/>
<accession>A0A2I1GWM7</accession>
<feature type="transmembrane region" description="Helical" evidence="1">
    <location>
        <begin position="51"/>
        <end position="78"/>
    </location>
</feature>
<organism evidence="2 3">
    <name type="scientific">Rhizophagus irregularis</name>
    <dbReference type="NCBI Taxonomy" id="588596"/>
    <lineage>
        <taxon>Eukaryota</taxon>
        <taxon>Fungi</taxon>
        <taxon>Fungi incertae sedis</taxon>
        <taxon>Mucoromycota</taxon>
        <taxon>Glomeromycotina</taxon>
        <taxon>Glomeromycetes</taxon>
        <taxon>Glomerales</taxon>
        <taxon>Glomeraceae</taxon>
        <taxon>Rhizophagus</taxon>
    </lineage>
</organism>
<feature type="transmembrane region" description="Helical" evidence="1">
    <location>
        <begin position="450"/>
        <end position="473"/>
    </location>
</feature>
<protein>
    <submittedName>
        <fullName evidence="2">Uncharacterized protein</fullName>
    </submittedName>
</protein>
<dbReference type="OrthoDB" id="2353529at2759"/>
<keyword evidence="1" id="KW-0812">Transmembrane</keyword>
<dbReference type="AlphaFoldDB" id="A0A2I1GWM7"/>
<dbReference type="Proteomes" id="UP000234323">
    <property type="component" value="Unassembled WGS sequence"/>
</dbReference>
<sequence>MPSRSLHDVPLAAWQWQGPLSRFFLILIIFSWGLFLEFCGSQPDYYPELKYLMNLGSFIVALVVGALAQTTLAHMFAYLQGYFLLKKQGIPLQAIMSGEQTPARVLIACLIIFRRTRYNKQSHGSFFQIISYISVLLIYILSVGIGAYAASKLGEPYIFYNAPIMWAQAPTQGIRDSLLNAFIPENSIDGITVIQYNSLSSWVDKTRGREIEVPFLPQTWTTSANATASGNLKDKDGLMKWNLELELDNANLQYLTAQCNVNPDPPCNKDQIVRGTTISLMAGKENKTISWKLCDLPRDQGSVQLDCKITLKQGLFPRVTIGFPNNGPRDENLAEVLLRKNELTDLNELTDELFDAMEEAYSRPDYKPDIISNNVIKQLVSGWNCEGNNTCAQRVGASAAVRYTGALLESAANLYPIDYSIELDDYVVNSKSTGFLTATHKVCIGGNNPMLMVGLTISIPLLMMIVELIPLLFNNKVWWLASDIGYKHIALIRSVTNIGFLERTTRPGEIPCQTIVRFNPDDDDHFGLSTYEPSPSKKVLV</sequence>
<keyword evidence="3" id="KW-1185">Reference proteome</keyword>
<dbReference type="VEuPathDB" id="FungiDB:RhiirFUN_024392"/>
<feature type="transmembrane region" description="Helical" evidence="1">
    <location>
        <begin position="20"/>
        <end position="39"/>
    </location>
</feature>
<gene>
    <name evidence="2" type="ORF">RhiirA4_407080</name>
</gene>
<evidence type="ECO:0000313" key="2">
    <source>
        <dbReference type="EMBL" id="PKY51025.1"/>
    </source>
</evidence>
<keyword evidence="1" id="KW-1133">Transmembrane helix</keyword>
<reference evidence="2 3" key="1">
    <citation type="submission" date="2015-10" db="EMBL/GenBank/DDBJ databases">
        <title>Genome analyses suggest a sexual origin of heterokaryosis in a supposedly ancient asexual fungus.</title>
        <authorList>
            <person name="Ropars J."/>
            <person name="Sedzielewska K."/>
            <person name="Noel J."/>
            <person name="Charron P."/>
            <person name="Farinelli L."/>
            <person name="Marton T."/>
            <person name="Kruger M."/>
            <person name="Pelin A."/>
            <person name="Brachmann A."/>
            <person name="Corradi N."/>
        </authorList>
    </citation>
    <scope>NUCLEOTIDE SEQUENCE [LARGE SCALE GENOMIC DNA]</scope>
    <source>
        <strain evidence="2 3">A4</strain>
    </source>
</reference>
<dbReference type="VEuPathDB" id="FungiDB:FUN_025025"/>
<keyword evidence="1" id="KW-0472">Membrane</keyword>
<comment type="caution">
    <text evidence="2">The sequence shown here is derived from an EMBL/GenBank/DDBJ whole genome shotgun (WGS) entry which is preliminary data.</text>
</comment>
<evidence type="ECO:0000256" key="1">
    <source>
        <dbReference type="SAM" id="Phobius"/>
    </source>
</evidence>
<feature type="transmembrane region" description="Helical" evidence="1">
    <location>
        <begin position="125"/>
        <end position="150"/>
    </location>
</feature>